<gene>
    <name evidence="2" type="ORF">CUTER_07710</name>
</gene>
<evidence type="ECO:0000256" key="1">
    <source>
        <dbReference type="SAM" id="Phobius"/>
    </source>
</evidence>
<evidence type="ECO:0000313" key="3">
    <source>
        <dbReference type="Proteomes" id="UP000035548"/>
    </source>
</evidence>
<keyword evidence="1" id="KW-0812">Transmembrane</keyword>
<dbReference type="RefSeq" id="WP_047259927.1">
    <property type="nucleotide sequence ID" value="NZ_CP011546.1"/>
</dbReference>
<keyword evidence="1" id="KW-0472">Membrane</keyword>
<keyword evidence="1" id="KW-1133">Transmembrane helix</keyword>
<dbReference type="STRING" id="1072256.CUTER_07710"/>
<name>A0A0G3HDT6_9CORY</name>
<protein>
    <submittedName>
        <fullName evidence="2">Uncharacterized protein</fullName>
    </submittedName>
</protein>
<proteinExistence type="predicted"/>
<dbReference type="PATRIC" id="fig|1072256.5.peg.1525"/>
<dbReference type="EMBL" id="CP011546">
    <property type="protein sequence ID" value="AKK11531.1"/>
    <property type="molecule type" value="Genomic_DNA"/>
</dbReference>
<reference evidence="3" key="2">
    <citation type="submission" date="2015-05" db="EMBL/GenBank/DDBJ databases">
        <title>Complete genome sequence of Corynebacterium uterequi DSM 45634, isolated from the uterus of a maiden mare.</title>
        <authorList>
            <person name="Ruckert C."/>
            <person name="Albersmeier A."/>
            <person name="Winkler A."/>
            <person name="Tauch A."/>
        </authorList>
    </citation>
    <scope>NUCLEOTIDE SEQUENCE [LARGE SCALE GENOMIC DNA]</scope>
    <source>
        <strain evidence="3">DSM 45634</strain>
    </source>
</reference>
<reference evidence="2 3" key="1">
    <citation type="journal article" date="2015" name="Genome Announc.">
        <title>Virulence Factor Genes Detected in the Complete Genome Sequence of Corynebacterium uterequi DSM 45634, Isolated from the Uterus of a Maiden Mare.</title>
        <authorList>
            <person name="Ruckert C."/>
            <person name="Kriete M."/>
            <person name="Jaenicke S."/>
            <person name="Winkler A."/>
            <person name="Tauch A."/>
        </authorList>
    </citation>
    <scope>NUCLEOTIDE SEQUENCE [LARGE SCALE GENOMIC DNA]</scope>
    <source>
        <strain evidence="2 3">DSM 45634</strain>
    </source>
</reference>
<feature type="transmembrane region" description="Helical" evidence="1">
    <location>
        <begin position="43"/>
        <end position="65"/>
    </location>
</feature>
<sequence length="66" mass="7075">MIDDAELARTVEAEIARSLNWVDDLVGQEVAAVEDPMQRFLPVIFAAVAALFALSTAISVAAVLFI</sequence>
<dbReference type="KEGG" id="cut:CUTER_07710"/>
<keyword evidence="3" id="KW-1185">Reference proteome</keyword>
<accession>A0A0G3HDT6</accession>
<evidence type="ECO:0000313" key="2">
    <source>
        <dbReference type="EMBL" id="AKK11531.1"/>
    </source>
</evidence>
<organism evidence="2 3">
    <name type="scientific">Corynebacterium uterequi</name>
    <dbReference type="NCBI Taxonomy" id="1072256"/>
    <lineage>
        <taxon>Bacteria</taxon>
        <taxon>Bacillati</taxon>
        <taxon>Actinomycetota</taxon>
        <taxon>Actinomycetes</taxon>
        <taxon>Mycobacteriales</taxon>
        <taxon>Corynebacteriaceae</taxon>
        <taxon>Corynebacterium</taxon>
    </lineage>
</organism>
<dbReference type="Proteomes" id="UP000035548">
    <property type="component" value="Chromosome"/>
</dbReference>
<dbReference type="AlphaFoldDB" id="A0A0G3HDT6"/>